<dbReference type="Proteomes" id="UP000001366">
    <property type="component" value="Chromosome"/>
</dbReference>
<dbReference type="PaxDb" id="123214-PERMA_0748"/>
<evidence type="ECO:0000313" key="1">
    <source>
        <dbReference type="EMBL" id="ACO04902.1"/>
    </source>
</evidence>
<protein>
    <submittedName>
        <fullName evidence="1">Uncharacterized protein</fullName>
    </submittedName>
</protein>
<keyword evidence="2" id="KW-1185">Reference proteome</keyword>
<sequence>MNNFSILKDLAKKLDEEVVILVSDLDNIPKDSIERDLINEGINYKIEVKSSLDEGIEFVKSYSPDLLVLTKEKIDPLEHIFHHTYCEKILEEFESTNILALQEDTDTLKNGLIYVSKDHSTVDFIKSSKYFADRVLENYKFIYSFYEDFYEKRLVKTHTEGEAKQIIAEMFREHVDTVRSLIAKAVGEEKTELLVIKGDPKKEIPYYARKNNYDLLIFNRGVEDINSFIENSETSIGIFLDQTK</sequence>
<evidence type="ECO:0000313" key="2">
    <source>
        <dbReference type="Proteomes" id="UP000001366"/>
    </source>
</evidence>
<dbReference type="STRING" id="123214.PERMA_0748"/>
<dbReference type="AlphaFoldDB" id="C0QPE0"/>
<reference evidence="1 2" key="1">
    <citation type="journal article" date="2009" name="J. Bacteriol.">
        <title>Complete and draft genome sequences of six members of the Aquificales.</title>
        <authorList>
            <person name="Reysenbach A.L."/>
            <person name="Hamamura N."/>
            <person name="Podar M."/>
            <person name="Griffiths E."/>
            <person name="Ferreira S."/>
            <person name="Hochstein R."/>
            <person name="Heidelberg J."/>
            <person name="Johnson J."/>
            <person name="Mead D."/>
            <person name="Pohorille A."/>
            <person name="Sarmiento M."/>
            <person name="Schweighofer K."/>
            <person name="Seshadri R."/>
            <person name="Voytek M.A."/>
        </authorList>
    </citation>
    <scope>NUCLEOTIDE SEQUENCE [LARGE SCALE GENOMIC DNA]</scope>
    <source>
        <strain evidence="2">DSM 14350 / EX-H1</strain>
    </source>
</reference>
<name>C0QPE0_PERMH</name>
<dbReference type="OrthoDB" id="13205at2"/>
<gene>
    <name evidence="1" type="ordered locus">PERMA_0748</name>
</gene>
<accession>C0QPE0</accession>
<dbReference type="Gene3D" id="3.40.50.12370">
    <property type="match status" value="1"/>
</dbReference>
<dbReference type="RefSeq" id="WP_015899006.1">
    <property type="nucleotide sequence ID" value="NC_012440.1"/>
</dbReference>
<dbReference type="HOGENOM" id="CLU_1137212_0_0_0"/>
<organism evidence="1 2">
    <name type="scientific">Persephonella marina (strain DSM 14350 / EX-H1)</name>
    <dbReference type="NCBI Taxonomy" id="123214"/>
    <lineage>
        <taxon>Bacteria</taxon>
        <taxon>Pseudomonadati</taxon>
        <taxon>Aquificota</taxon>
        <taxon>Aquificia</taxon>
        <taxon>Aquificales</taxon>
        <taxon>Hydrogenothermaceae</taxon>
        <taxon>Persephonella</taxon>
    </lineage>
</organism>
<dbReference type="EMBL" id="CP001230">
    <property type="protein sequence ID" value="ACO04902.1"/>
    <property type="molecule type" value="Genomic_DNA"/>
</dbReference>
<dbReference type="KEGG" id="pmx:PERMA_0748"/>
<proteinExistence type="predicted"/>